<accession>A0A0B7G1C4</accession>
<name>A0A0B7G1C4_THACB</name>
<reference evidence="2 3" key="1">
    <citation type="submission" date="2014-11" db="EMBL/GenBank/DDBJ databases">
        <authorList>
            <person name="Wibberg Daniel"/>
        </authorList>
    </citation>
    <scope>NUCLEOTIDE SEQUENCE [LARGE SCALE GENOMIC DNA]</scope>
    <source>
        <strain evidence="2">Rhizoctonia solani AG1-IB 7/3/14</strain>
    </source>
</reference>
<sequence length="555" mass="61473">MSNPNTSREHLRPIRGSTYCAVEAEDERLGSNDQAHSAPALVMRPFGNAEKYNSGIPVKRGRSFGVCSSIPPIHSCLGAETRAIWTDEPLALADISEGYIERGRHNPVETFKPSPSTYNAIKGLALNQPAVATTLETPQNGECLRPLAETKVEAEESTVDRGTSHQKANKGPNFHRLNSSKTLSNSAYNSYLSCYPPLRRVGTDLAPTFPAVGRITDGNSSRLHPLRMSSTYSTSRVRNSGIFESSLQASLHTGSRKHPSLFILAIAVAFDGLQDPEHDFELLKTWLKDHDSGVVRFLGISGKDATREKIEIAIKTLYQEALLTPGSNLLILLTGEGDNTNRMHLMGGRFITDGDIRVWLWKLRRESKHANVPATVVLDYCRTNKHIPLGAVQDGIEFIWSCSLGQKAAALKFKAEDLPRSCFLLALMMAAYDSVLTKDSLKTAIHDGITQLSRLIVLAEKRKGSFCEEPQVPDWKQAERAKPIEDLTAIFSKMNVSSKVYRVVMNNRWFRYANDLPVNWVKRNPSSETKVWYKRGTCNSVYAGPADYKPNLGGG</sequence>
<protein>
    <submittedName>
        <fullName evidence="2">Uncharacterized protein</fullName>
    </submittedName>
</protein>
<evidence type="ECO:0000256" key="1">
    <source>
        <dbReference type="SAM" id="MobiDB-lite"/>
    </source>
</evidence>
<proteinExistence type="predicted"/>
<gene>
    <name evidence="2" type="ORF">RSOLAG1IB_05512</name>
</gene>
<feature type="region of interest" description="Disordered" evidence="1">
    <location>
        <begin position="153"/>
        <end position="179"/>
    </location>
</feature>
<dbReference type="AlphaFoldDB" id="A0A0B7G1C4"/>
<dbReference type="OrthoDB" id="3172041at2759"/>
<dbReference type="Proteomes" id="UP000059188">
    <property type="component" value="Unassembled WGS sequence"/>
</dbReference>
<dbReference type="EMBL" id="LN679108">
    <property type="protein sequence ID" value="CEL63750.1"/>
    <property type="molecule type" value="Genomic_DNA"/>
</dbReference>
<organism evidence="2 3">
    <name type="scientific">Thanatephorus cucumeris (strain AG1-IB / isolate 7/3/14)</name>
    <name type="common">Lettuce bottom rot fungus</name>
    <name type="synonym">Rhizoctonia solani</name>
    <dbReference type="NCBI Taxonomy" id="1108050"/>
    <lineage>
        <taxon>Eukaryota</taxon>
        <taxon>Fungi</taxon>
        <taxon>Dikarya</taxon>
        <taxon>Basidiomycota</taxon>
        <taxon>Agaricomycotina</taxon>
        <taxon>Agaricomycetes</taxon>
        <taxon>Cantharellales</taxon>
        <taxon>Ceratobasidiaceae</taxon>
        <taxon>Rhizoctonia</taxon>
        <taxon>Rhizoctonia solani AG-1</taxon>
    </lineage>
</organism>
<evidence type="ECO:0000313" key="3">
    <source>
        <dbReference type="Proteomes" id="UP000059188"/>
    </source>
</evidence>
<keyword evidence="3" id="KW-1185">Reference proteome</keyword>
<feature type="compositionally biased region" description="Basic and acidic residues" evidence="1">
    <location>
        <begin position="153"/>
        <end position="163"/>
    </location>
</feature>
<evidence type="ECO:0000313" key="2">
    <source>
        <dbReference type="EMBL" id="CEL63750.1"/>
    </source>
</evidence>